<organism evidence="1 2">
    <name type="scientific">Brachionus plicatilis</name>
    <name type="common">Marine rotifer</name>
    <name type="synonym">Brachionus muelleri</name>
    <dbReference type="NCBI Taxonomy" id="10195"/>
    <lineage>
        <taxon>Eukaryota</taxon>
        <taxon>Metazoa</taxon>
        <taxon>Spiralia</taxon>
        <taxon>Gnathifera</taxon>
        <taxon>Rotifera</taxon>
        <taxon>Eurotatoria</taxon>
        <taxon>Monogononta</taxon>
        <taxon>Pseudotrocha</taxon>
        <taxon>Ploima</taxon>
        <taxon>Brachionidae</taxon>
        <taxon>Brachionus</taxon>
    </lineage>
</organism>
<proteinExistence type="predicted"/>
<protein>
    <submittedName>
        <fullName evidence="1">Uncharacterized protein</fullName>
    </submittedName>
</protein>
<evidence type="ECO:0000313" key="2">
    <source>
        <dbReference type="Proteomes" id="UP000276133"/>
    </source>
</evidence>
<dbReference type="AlphaFoldDB" id="A0A3M7QGV2"/>
<keyword evidence="2" id="KW-1185">Reference proteome</keyword>
<reference evidence="1 2" key="1">
    <citation type="journal article" date="2018" name="Sci. Rep.">
        <title>Genomic signatures of local adaptation to the degree of environmental predictability in rotifers.</title>
        <authorList>
            <person name="Franch-Gras L."/>
            <person name="Hahn C."/>
            <person name="Garcia-Roger E.M."/>
            <person name="Carmona M.J."/>
            <person name="Serra M."/>
            <person name="Gomez A."/>
        </authorList>
    </citation>
    <scope>NUCLEOTIDE SEQUENCE [LARGE SCALE GENOMIC DNA]</scope>
    <source>
        <strain evidence="1">HYR1</strain>
    </source>
</reference>
<name>A0A3M7QGV2_BRAPC</name>
<evidence type="ECO:0000313" key="1">
    <source>
        <dbReference type="EMBL" id="RNA10185.1"/>
    </source>
</evidence>
<comment type="caution">
    <text evidence="1">The sequence shown here is derived from an EMBL/GenBank/DDBJ whole genome shotgun (WGS) entry which is preliminary data.</text>
</comment>
<gene>
    <name evidence="1" type="ORF">BpHYR1_030512</name>
</gene>
<dbReference type="Proteomes" id="UP000276133">
    <property type="component" value="Unassembled WGS sequence"/>
</dbReference>
<dbReference type="EMBL" id="REGN01006272">
    <property type="protein sequence ID" value="RNA10185.1"/>
    <property type="molecule type" value="Genomic_DNA"/>
</dbReference>
<sequence>MIGVLDCLKIDFRSRFLKAIFIYKINTFYLKQLILCDLKHNLAFFNFFKTLLSNYYVTLFVVY</sequence>
<accession>A0A3M7QGV2</accession>